<gene>
    <name evidence="1" type="ORF">OGAPHI_003895</name>
</gene>
<accession>A0A9P8P5M6</accession>
<comment type="caution">
    <text evidence="1">The sequence shown here is derived from an EMBL/GenBank/DDBJ whole genome shotgun (WGS) entry which is preliminary data.</text>
</comment>
<evidence type="ECO:0000313" key="1">
    <source>
        <dbReference type="EMBL" id="KAH3665707.1"/>
    </source>
</evidence>
<evidence type="ECO:0000313" key="2">
    <source>
        <dbReference type="Proteomes" id="UP000769157"/>
    </source>
</evidence>
<dbReference type="AlphaFoldDB" id="A0A9P8P5M6"/>
<proteinExistence type="predicted"/>
<organism evidence="1 2">
    <name type="scientific">Ogataea philodendri</name>
    <dbReference type="NCBI Taxonomy" id="1378263"/>
    <lineage>
        <taxon>Eukaryota</taxon>
        <taxon>Fungi</taxon>
        <taxon>Dikarya</taxon>
        <taxon>Ascomycota</taxon>
        <taxon>Saccharomycotina</taxon>
        <taxon>Pichiomycetes</taxon>
        <taxon>Pichiales</taxon>
        <taxon>Pichiaceae</taxon>
        <taxon>Ogataea</taxon>
    </lineage>
</organism>
<dbReference type="EMBL" id="JAEUBE010000295">
    <property type="protein sequence ID" value="KAH3665707.1"/>
    <property type="molecule type" value="Genomic_DNA"/>
</dbReference>
<name>A0A9P8P5M6_9ASCO</name>
<dbReference type="GeneID" id="70235860"/>
<reference evidence="1" key="2">
    <citation type="submission" date="2021-01" db="EMBL/GenBank/DDBJ databases">
        <authorList>
            <person name="Schikora-Tamarit M.A."/>
        </authorList>
    </citation>
    <scope>NUCLEOTIDE SEQUENCE</scope>
    <source>
        <strain evidence="1">CBS6075</strain>
    </source>
</reference>
<keyword evidence="2" id="KW-1185">Reference proteome</keyword>
<reference evidence="1" key="1">
    <citation type="journal article" date="2021" name="Open Biol.">
        <title>Shared evolutionary footprints suggest mitochondrial oxidative damage underlies multiple complex I losses in fungi.</title>
        <authorList>
            <person name="Schikora-Tamarit M.A."/>
            <person name="Marcet-Houben M."/>
            <person name="Nosek J."/>
            <person name="Gabaldon T."/>
        </authorList>
    </citation>
    <scope>NUCLEOTIDE SEQUENCE</scope>
    <source>
        <strain evidence="1">CBS6075</strain>
    </source>
</reference>
<protein>
    <submittedName>
        <fullName evidence="1">Uncharacterized protein</fullName>
    </submittedName>
</protein>
<sequence length="209" mass="22974">MVSPNVLDIARVCPPVSICTVLDEHHWRQIVNVPIARNFNESCFFSSLERFHPLLGLFRVVDLGPGVACAEPVALAVVVRHGVIILDSVVQQHLHSGLARLPPRSNRSGGGFTAEIGQQLESLVEHVFLLLQRHVGRVFMGISVESNLVASVSDHGTLLGERLQRMARDKPGTFDVVPVKHFQHTWDTNVACKQTTRNVACRVLSTVGP</sequence>
<dbReference type="Proteomes" id="UP000769157">
    <property type="component" value="Unassembled WGS sequence"/>
</dbReference>
<dbReference type="RefSeq" id="XP_046060911.1">
    <property type="nucleotide sequence ID" value="XM_046204914.1"/>
</dbReference>